<dbReference type="PANTHER" id="PTHR33452">
    <property type="entry name" value="OXIDOREDUCTASE CATD-RELATED"/>
    <property type="match status" value="1"/>
</dbReference>
<dbReference type="RefSeq" id="WP_418159283.1">
    <property type="nucleotide sequence ID" value="NZ_JBBLZC010000008.1"/>
</dbReference>
<feature type="transmembrane region" description="Helical" evidence="7">
    <location>
        <begin position="130"/>
        <end position="150"/>
    </location>
</feature>
<dbReference type="Pfam" id="PF07681">
    <property type="entry name" value="DoxX"/>
    <property type="match status" value="1"/>
</dbReference>
<keyword evidence="6 7" id="KW-0472">Membrane</keyword>
<keyword evidence="9" id="KW-1185">Reference proteome</keyword>
<evidence type="ECO:0000256" key="1">
    <source>
        <dbReference type="ARBA" id="ARBA00004651"/>
    </source>
</evidence>
<organism evidence="8 9">
    <name type="scientific">Benzoatithermus flavus</name>
    <dbReference type="NCBI Taxonomy" id="3108223"/>
    <lineage>
        <taxon>Bacteria</taxon>
        <taxon>Pseudomonadati</taxon>
        <taxon>Pseudomonadota</taxon>
        <taxon>Alphaproteobacteria</taxon>
        <taxon>Geminicoccales</taxon>
        <taxon>Geminicoccaceae</taxon>
        <taxon>Benzoatithermus</taxon>
    </lineage>
</organism>
<dbReference type="InterPro" id="IPR051907">
    <property type="entry name" value="DoxX-like_oxidoreductase"/>
</dbReference>
<evidence type="ECO:0000313" key="8">
    <source>
        <dbReference type="EMBL" id="MEK0083434.1"/>
    </source>
</evidence>
<dbReference type="PANTHER" id="PTHR33452:SF1">
    <property type="entry name" value="INNER MEMBRANE PROTEIN YPHA-RELATED"/>
    <property type="match status" value="1"/>
</dbReference>
<evidence type="ECO:0000256" key="2">
    <source>
        <dbReference type="ARBA" id="ARBA00006679"/>
    </source>
</evidence>
<accession>A0ABU8XR88</accession>
<feature type="transmembrane region" description="Helical" evidence="7">
    <location>
        <begin position="29"/>
        <end position="48"/>
    </location>
</feature>
<name>A0ABU8XR88_9PROT</name>
<comment type="similarity">
    <text evidence="2">Belongs to the DoxX family.</text>
</comment>
<dbReference type="EMBL" id="JBBLZC010000008">
    <property type="protein sequence ID" value="MEK0083434.1"/>
    <property type="molecule type" value="Genomic_DNA"/>
</dbReference>
<evidence type="ECO:0000256" key="4">
    <source>
        <dbReference type="ARBA" id="ARBA00022692"/>
    </source>
</evidence>
<keyword evidence="5 7" id="KW-1133">Transmembrane helix</keyword>
<dbReference type="Proteomes" id="UP001375743">
    <property type="component" value="Unassembled WGS sequence"/>
</dbReference>
<feature type="transmembrane region" description="Helical" evidence="7">
    <location>
        <begin position="93"/>
        <end position="118"/>
    </location>
</feature>
<keyword evidence="3" id="KW-1003">Cell membrane</keyword>
<evidence type="ECO:0000313" key="9">
    <source>
        <dbReference type="Proteomes" id="UP001375743"/>
    </source>
</evidence>
<evidence type="ECO:0000256" key="7">
    <source>
        <dbReference type="SAM" id="Phobius"/>
    </source>
</evidence>
<reference evidence="8 9" key="1">
    <citation type="submission" date="2024-01" db="EMBL/GenBank/DDBJ databases">
        <title>Multi-omics insights into the function and evolution of sodium benzoate biodegradation pathways in Benzoatithermus flavus gen. nov., sp. nov. from hot spring.</title>
        <authorList>
            <person name="Hu C.-J."/>
            <person name="Li W.-J."/>
        </authorList>
    </citation>
    <scope>NUCLEOTIDE SEQUENCE [LARGE SCALE GENOMIC DNA]</scope>
    <source>
        <strain evidence="8 9">SYSU G07066</strain>
    </source>
</reference>
<comment type="subcellular location">
    <subcellularLocation>
        <location evidence="1">Cell membrane</location>
        <topology evidence="1">Multi-pass membrane protein</topology>
    </subcellularLocation>
</comment>
<dbReference type="InterPro" id="IPR032808">
    <property type="entry name" value="DoxX"/>
</dbReference>
<comment type="caution">
    <text evidence="8">The sequence shown here is derived from an EMBL/GenBank/DDBJ whole genome shotgun (WGS) entry which is preliminary data.</text>
</comment>
<sequence>MATTTLSTVPGPTGALASLARAYVRFGEAWAAPVLFLTIRIWMAEIFFRSGLLKLADLDAATFLFTDVHPVPLLPPWLAAYLATAIELGCSTLLALGLAARLAALPMLAMALVIQFVVGTSDPSFWATEHFYWMFLLALVACKGAGTLSLDRLLAARGWPLT</sequence>
<protein>
    <submittedName>
        <fullName evidence="8">DoxX family protein</fullName>
    </submittedName>
</protein>
<proteinExistence type="inferred from homology"/>
<evidence type="ECO:0000256" key="3">
    <source>
        <dbReference type="ARBA" id="ARBA00022475"/>
    </source>
</evidence>
<evidence type="ECO:0000256" key="6">
    <source>
        <dbReference type="ARBA" id="ARBA00023136"/>
    </source>
</evidence>
<evidence type="ECO:0000256" key="5">
    <source>
        <dbReference type="ARBA" id="ARBA00022989"/>
    </source>
</evidence>
<keyword evidence="4 7" id="KW-0812">Transmembrane</keyword>
<gene>
    <name evidence="8" type="ORF">U1T56_09750</name>
</gene>